<dbReference type="GO" id="GO:0016887">
    <property type="term" value="F:ATP hydrolysis activity"/>
    <property type="evidence" value="ECO:0007669"/>
    <property type="project" value="InterPro"/>
</dbReference>
<evidence type="ECO:0000256" key="3">
    <source>
        <dbReference type="ARBA" id="ARBA00022741"/>
    </source>
</evidence>
<dbReference type="PROSITE" id="PS50893">
    <property type="entry name" value="ABC_TRANSPORTER_2"/>
    <property type="match status" value="1"/>
</dbReference>
<keyword evidence="3" id="KW-0547">Nucleotide-binding</keyword>
<dbReference type="InterPro" id="IPR017871">
    <property type="entry name" value="ABC_transporter-like_CS"/>
</dbReference>
<dbReference type="EMBL" id="LGKO01000002">
    <property type="protein sequence ID" value="KPL84642.1"/>
    <property type="molecule type" value="Genomic_DNA"/>
</dbReference>
<keyword evidence="2" id="KW-0813">Transport</keyword>
<dbReference type="InterPro" id="IPR003593">
    <property type="entry name" value="AAA+_ATPase"/>
</dbReference>
<dbReference type="SMART" id="SM00382">
    <property type="entry name" value="AAA"/>
    <property type="match status" value="1"/>
</dbReference>
<evidence type="ECO:0000256" key="4">
    <source>
        <dbReference type="ARBA" id="ARBA00022840"/>
    </source>
</evidence>
<dbReference type="PANTHER" id="PTHR46743:SF2">
    <property type="entry name" value="TEICHOIC ACIDS EXPORT ATP-BINDING PROTEIN TAGH"/>
    <property type="match status" value="1"/>
</dbReference>
<keyword evidence="7" id="KW-1185">Reference proteome</keyword>
<dbReference type="PROSITE" id="PS00211">
    <property type="entry name" value="ABC_TRANSPORTER_1"/>
    <property type="match status" value="1"/>
</dbReference>
<reference evidence="6 7" key="1">
    <citation type="submission" date="2015-07" db="EMBL/GenBank/DDBJ databases">
        <title>Whole genome sequence of Thermanaerothrix daxensis DSM 23592.</title>
        <authorList>
            <person name="Hemp J."/>
            <person name="Ward L.M."/>
            <person name="Pace L.A."/>
            <person name="Fischer W.W."/>
        </authorList>
    </citation>
    <scope>NUCLEOTIDE SEQUENCE [LARGE SCALE GENOMIC DNA]</scope>
    <source>
        <strain evidence="6 7">GNS-1</strain>
    </source>
</reference>
<protein>
    <recommendedName>
        <fullName evidence="5">ABC transporter domain-containing protein</fullName>
    </recommendedName>
</protein>
<dbReference type="GO" id="GO:0140359">
    <property type="term" value="F:ABC-type transporter activity"/>
    <property type="evidence" value="ECO:0007669"/>
    <property type="project" value="InterPro"/>
</dbReference>
<evidence type="ECO:0000256" key="1">
    <source>
        <dbReference type="ARBA" id="ARBA00005417"/>
    </source>
</evidence>
<dbReference type="Gene3D" id="3.40.50.300">
    <property type="entry name" value="P-loop containing nucleotide triphosphate hydrolases"/>
    <property type="match status" value="1"/>
</dbReference>
<dbReference type="InterPro" id="IPR027417">
    <property type="entry name" value="P-loop_NTPase"/>
</dbReference>
<dbReference type="OrthoDB" id="9778870at2"/>
<dbReference type="CDD" id="cd03220">
    <property type="entry name" value="ABC_KpsT_Wzt"/>
    <property type="match status" value="1"/>
</dbReference>
<dbReference type="Proteomes" id="UP000050544">
    <property type="component" value="Unassembled WGS sequence"/>
</dbReference>
<keyword evidence="4" id="KW-0067">ATP-binding</keyword>
<organism evidence="6 7">
    <name type="scientific">Thermanaerothrix daxensis</name>
    <dbReference type="NCBI Taxonomy" id="869279"/>
    <lineage>
        <taxon>Bacteria</taxon>
        <taxon>Bacillati</taxon>
        <taxon>Chloroflexota</taxon>
        <taxon>Anaerolineae</taxon>
        <taxon>Anaerolineales</taxon>
        <taxon>Anaerolineaceae</taxon>
        <taxon>Thermanaerothrix</taxon>
    </lineage>
</organism>
<dbReference type="InterPro" id="IPR050683">
    <property type="entry name" value="Bact_Polysacc_Export_ATP-bd"/>
</dbReference>
<dbReference type="InterPro" id="IPR015860">
    <property type="entry name" value="ABC_transpr_TagH-like"/>
</dbReference>
<dbReference type="PANTHER" id="PTHR46743">
    <property type="entry name" value="TEICHOIC ACIDS EXPORT ATP-BINDING PROTEIN TAGH"/>
    <property type="match status" value="1"/>
</dbReference>
<comment type="similarity">
    <text evidence="1">Belongs to the ABC transporter superfamily.</text>
</comment>
<dbReference type="GO" id="GO:0016020">
    <property type="term" value="C:membrane"/>
    <property type="evidence" value="ECO:0007669"/>
    <property type="project" value="InterPro"/>
</dbReference>
<dbReference type="InterPro" id="IPR029439">
    <property type="entry name" value="Wzt_C"/>
</dbReference>
<dbReference type="CDD" id="cd10147">
    <property type="entry name" value="Wzt_C-like"/>
    <property type="match status" value="1"/>
</dbReference>
<evidence type="ECO:0000256" key="2">
    <source>
        <dbReference type="ARBA" id="ARBA00022448"/>
    </source>
</evidence>
<dbReference type="STRING" id="869279.SE15_06220"/>
<name>A0A0N8GQU1_9CHLR</name>
<dbReference type="PATRIC" id="fig|869279.4.peg.1250"/>
<proteinExistence type="inferred from homology"/>
<evidence type="ECO:0000313" key="6">
    <source>
        <dbReference type="EMBL" id="KPL84642.1"/>
    </source>
</evidence>
<comment type="caution">
    <text evidence="6">The sequence shown here is derived from an EMBL/GenBank/DDBJ whole genome shotgun (WGS) entry which is preliminary data.</text>
</comment>
<feature type="domain" description="ABC transporter" evidence="5">
    <location>
        <begin position="46"/>
        <end position="275"/>
    </location>
</feature>
<evidence type="ECO:0000259" key="5">
    <source>
        <dbReference type="PROSITE" id="PS50893"/>
    </source>
</evidence>
<evidence type="ECO:0000313" key="7">
    <source>
        <dbReference type="Proteomes" id="UP000050544"/>
    </source>
</evidence>
<dbReference type="AlphaFoldDB" id="A0A0N8GQU1"/>
<dbReference type="Pfam" id="PF00005">
    <property type="entry name" value="ABC_tran"/>
    <property type="match status" value="1"/>
</dbReference>
<dbReference type="GO" id="GO:0005524">
    <property type="term" value="F:ATP binding"/>
    <property type="evidence" value="ECO:0007669"/>
    <property type="project" value="UniProtKB-KW"/>
</dbReference>
<gene>
    <name evidence="6" type="ORF">SE15_06220</name>
</gene>
<dbReference type="SUPFAM" id="SSF52540">
    <property type="entry name" value="P-loop containing nucleoside triphosphate hydrolases"/>
    <property type="match status" value="1"/>
</dbReference>
<accession>A0A0N8GQU1</accession>
<sequence length="456" mass="51286">MNPSKPHREISIRVENLGKRYQIGQGAQPAYHTLRDQISTLVTQPLRWMGIRAKEDLAPRYDENEFRIWALRGVSFEVRQGEVIGIVGRNGAGKSTLLKILTRITIPTEGSVDLWGRVGSLLEVGTGFHKELTGRENVYLNGAILGMKKGEIARKFDEIVTFAEVERFIDTPVKYYSSGMAMRLAFAVAAHLEPEILLVDEVLAVGDAAFQKKCLDKMEEVGRAGRTILFVSHHMPAIVRLCERAIWLQDGQIYREGPAYQIVSEYLSESLGTTPIREWPDLMSAPGDEVVRLQAIRIRNAQGEITDTFDIREPVGIEMEYVVLKGGYALHAGFSLHNDEGQWLFASLDTDMEWDAKPRQPGRYRSLAWIPGNFLAEGTMMVGPSIRTEDPEILHLYEPETVAFQVTERPGLGPSSRMGFVGHFPGVVRPFLKWETHLLDPNPWNGRPGLRVENLP</sequence>
<dbReference type="InterPro" id="IPR003439">
    <property type="entry name" value="ABC_transporter-like_ATP-bd"/>
</dbReference>
<dbReference type="Gene3D" id="2.70.50.60">
    <property type="entry name" value="abc- transporter (atp binding component) like domain"/>
    <property type="match status" value="1"/>
</dbReference>
<dbReference type="RefSeq" id="WP_054521202.1">
    <property type="nucleotide sequence ID" value="NZ_LGKO01000002.1"/>
</dbReference>